<dbReference type="AlphaFoldDB" id="A0A6G1JRD0"/>
<evidence type="ECO:0000313" key="2">
    <source>
        <dbReference type="Proteomes" id="UP000799428"/>
    </source>
</evidence>
<gene>
    <name evidence="1" type="ORF">K504DRAFT_463981</name>
</gene>
<proteinExistence type="predicted"/>
<reference evidence="1" key="1">
    <citation type="journal article" date="2020" name="Stud. Mycol.">
        <title>101 Dothideomycetes genomes: a test case for predicting lifestyles and emergence of pathogens.</title>
        <authorList>
            <person name="Haridas S."/>
            <person name="Albert R."/>
            <person name="Binder M."/>
            <person name="Bloem J."/>
            <person name="Labutti K."/>
            <person name="Salamov A."/>
            <person name="Andreopoulos B."/>
            <person name="Baker S."/>
            <person name="Barry K."/>
            <person name="Bills G."/>
            <person name="Bluhm B."/>
            <person name="Cannon C."/>
            <person name="Castanera R."/>
            <person name="Culley D."/>
            <person name="Daum C."/>
            <person name="Ezra D."/>
            <person name="Gonzalez J."/>
            <person name="Henrissat B."/>
            <person name="Kuo A."/>
            <person name="Liang C."/>
            <person name="Lipzen A."/>
            <person name="Lutzoni F."/>
            <person name="Magnuson J."/>
            <person name="Mondo S."/>
            <person name="Nolan M."/>
            <person name="Ohm R."/>
            <person name="Pangilinan J."/>
            <person name="Park H.-J."/>
            <person name="Ramirez L."/>
            <person name="Alfaro M."/>
            <person name="Sun H."/>
            <person name="Tritt A."/>
            <person name="Yoshinaga Y."/>
            <person name="Zwiers L.-H."/>
            <person name="Turgeon B."/>
            <person name="Goodwin S."/>
            <person name="Spatafora J."/>
            <person name="Crous P."/>
            <person name="Grigoriev I."/>
        </authorList>
    </citation>
    <scope>NUCLEOTIDE SEQUENCE</scope>
    <source>
        <strain evidence="1">CBS 279.74</strain>
    </source>
</reference>
<sequence length="59" mass="6506">MSRNLSSKTIPMTGPMADIGRNTNTAFEFVRASPNSLKLVLHRSADQPLALDQSTKYKV</sequence>
<dbReference type="EMBL" id="MU005792">
    <property type="protein sequence ID" value="KAF2702795.1"/>
    <property type="molecule type" value="Genomic_DNA"/>
</dbReference>
<protein>
    <submittedName>
        <fullName evidence="1">Uncharacterized protein</fullName>
    </submittedName>
</protein>
<organism evidence="1 2">
    <name type="scientific">Pleomassaria siparia CBS 279.74</name>
    <dbReference type="NCBI Taxonomy" id="1314801"/>
    <lineage>
        <taxon>Eukaryota</taxon>
        <taxon>Fungi</taxon>
        <taxon>Dikarya</taxon>
        <taxon>Ascomycota</taxon>
        <taxon>Pezizomycotina</taxon>
        <taxon>Dothideomycetes</taxon>
        <taxon>Pleosporomycetidae</taxon>
        <taxon>Pleosporales</taxon>
        <taxon>Pleomassariaceae</taxon>
        <taxon>Pleomassaria</taxon>
    </lineage>
</organism>
<name>A0A6G1JRD0_9PLEO</name>
<accession>A0A6G1JRD0</accession>
<evidence type="ECO:0000313" key="1">
    <source>
        <dbReference type="EMBL" id="KAF2702795.1"/>
    </source>
</evidence>
<keyword evidence="2" id="KW-1185">Reference proteome</keyword>
<dbReference type="Proteomes" id="UP000799428">
    <property type="component" value="Unassembled WGS sequence"/>
</dbReference>